<gene>
    <name evidence="1" type="ORF">HF209_11360</name>
    <name evidence="2" type="ORF">HF257_08540</name>
    <name evidence="3" type="ORF">HF257_11770</name>
</gene>
<name>A0A7X1ALR5_9PSED</name>
<dbReference type="EMBL" id="JAAXCY010000004">
    <property type="protein sequence ID" value="MBC2406685.1"/>
    <property type="molecule type" value="Genomic_DNA"/>
</dbReference>
<accession>A0A7X1ALR5</accession>
<proteinExistence type="predicted"/>
<dbReference type="Proteomes" id="UP000534677">
    <property type="component" value="Unassembled WGS sequence"/>
</dbReference>
<evidence type="ECO:0000313" key="1">
    <source>
        <dbReference type="EMBL" id="MBC2381540.1"/>
    </source>
</evidence>
<evidence type="ECO:0000313" key="4">
    <source>
        <dbReference type="Proteomes" id="UP000520513"/>
    </source>
</evidence>
<evidence type="ECO:0000313" key="5">
    <source>
        <dbReference type="Proteomes" id="UP000534677"/>
    </source>
</evidence>
<dbReference type="RefSeq" id="WP_185707235.1">
    <property type="nucleotide sequence ID" value="NZ_JAAXCY010000003.1"/>
</dbReference>
<sequence length="165" mass="18595">MIHLHKPKTVTLPDGLTTSPVEGHILGELRLQFYSFFPFACIDLVYVGDTTSAYFFLKGVSTDLKYEIILSGPHTLEEGKTYRIGEETGDVQAQFYIYDDDYEAYSPASGSLTVTTVEQVDEYQVITANTEFDFVVFDKEDVAQKAKVIAHEIRVNTRPLKKKAP</sequence>
<dbReference type="EMBL" id="JAAXCZ010000005">
    <property type="protein sequence ID" value="MBC2381540.1"/>
    <property type="molecule type" value="Genomic_DNA"/>
</dbReference>
<evidence type="ECO:0000313" key="2">
    <source>
        <dbReference type="EMBL" id="MBC2406049.1"/>
    </source>
</evidence>
<dbReference type="Proteomes" id="UP000520513">
    <property type="component" value="Unassembled WGS sequence"/>
</dbReference>
<comment type="caution">
    <text evidence="3">The sequence shown here is derived from an EMBL/GenBank/DDBJ whole genome shotgun (WGS) entry which is preliminary data.</text>
</comment>
<dbReference type="AlphaFoldDB" id="A0A7X1ALR5"/>
<evidence type="ECO:0000313" key="3">
    <source>
        <dbReference type="EMBL" id="MBC2406685.1"/>
    </source>
</evidence>
<organism evidence="3 4">
    <name type="scientific">Pseudomonas cremoris</name>
    <dbReference type="NCBI Taxonomy" id="2724178"/>
    <lineage>
        <taxon>Bacteria</taxon>
        <taxon>Pseudomonadati</taxon>
        <taxon>Pseudomonadota</taxon>
        <taxon>Gammaproteobacteria</taxon>
        <taxon>Pseudomonadales</taxon>
        <taxon>Pseudomonadaceae</taxon>
        <taxon>Pseudomonas</taxon>
    </lineage>
</organism>
<keyword evidence="5" id="KW-1185">Reference proteome</keyword>
<protein>
    <submittedName>
        <fullName evidence="3">Uncharacterized protein</fullName>
    </submittedName>
</protein>
<dbReference type="EMBL" id="JAAXCY010000003">
    <property type="protein sequence ID" value="MBC2406049.1"/>
    <property type="molecule type" value="Genomic_DNA"/>
</dbReference>
<reference evidence="4 5" key="1">
    <citation type="submission" date="2020-04" db="EMBL/GenBank/DDBJ databases">
        <title>Pseudomonas crami sp. nov., a novel proteolytic bacterial species isolated from cream.</title>
        <authorList>
            <person name="Hofmann K."/>
            <person name="Woller A."/>
            <person name="Huptas C."/>
            <person name="Wenning M."/>
            <person name="Scherer S."/>
            <person name="Doll E.V."/>
        </authorList>
    </citation>
    <scope>NUCLEOTIDE SEQUENCE [LARGE SCALE GENOMIC DNA]</scope>
    <source>
        <strain evidence="1 5">WS 5096</strain>
        <strain evidence="3 4">WS 5106</strain>
    </source>
</reference>